<protein>
    <submittedName>
        <fullName evidence="7">DMT family transporter: UDP-galactose</fullName>
    </submittedName>
</protein>
<dbReference type="AlphaFoldDB" id="X6NVC2"/>
<dbReference type="GO" id="GO:0000139">
    <property type="term" value="C:Golgi membrane"/>
    <property type="evidence" value="ECO:0007669"/>
    <property type="project" value="TreeGrafter"/>
</dbReference>
<keyword evidence="5 6" id="KW-0472">Membrane</keyword>
<dbReference type="SUPFAM" id="SSF103481">
    <property type="entry name" value="Multidrug resistance efflux transporter EmrE"/>
    <property type="match status" value="1"/>
</dbReference>
<keyword evidence="3 6" id="KW-0812">Transmembrane</keyword>
<dbReference type="Proteomes" id="UP000023152">
    <property type="component" value="Unassembled WGS sequence"/>
</dbReference>
<evidence type="ECO:0000313" key="7">
    <source>
        <dbReference type="EMBL" id="ETO29232.1"/>
    </source>
</evidence>
<feature type="transmembrane region" description="Helical" evidence="6">
    <location>
        <begin position="68"/>
        <end position="85"/>
    </location>
</feature>
<keyword evidence="2" id="KW-0813">Transport</keyword>
<dbReference type="GO" id="GO:0005789">
    <property type="term" value="C:endoplasmic reticulum membrane"/>
    <property type="evidence" value="ECO:0007669"/>
    <property type="project" value="TreeGrafter"/>
</dbReference>
<feature type="transmembrane region" description="Helical" evidence="6">
    <location>
        <begin position="44"/>
        <end position="62"/>
    </location>
</feature>
<sequence>MYTTNWGLQYLSYTTRIIFKAAKPVPTMLLEWLYVGKRFSRVEVFNVAILTFGITMFSCGEARDAPTFHFYGVVLMVLGIFFDSWTSNYEKKDVFSYNASHCEAMFFASLLGTLWTVGTLVLTDFNMLFDAIYFCTQQPLVMCNVFFLINITNK</sequence>
<proteinExistence type="predicted"/>
<feature type="transmembrane region" description="Helical" evidence="6">
    <location>
        <begin position="106"/>
        <end position="125"/>
    </location>
</feature>
<accession>X6NVC2</accession>
<reference evidence="7 8" key="1">
    <citation type="journal article" date="2013" name="Curr. Biol.">
        <title>The Genome of the Foraminiferan Reticulomyxa filosa.</title>
        <authorList>
            <person name="Glockner G."/>
            <person name="Hulsmann N."/>
            <person name="Schleicher M."/>
            <person name="Noegel A.A."/>
            <person name="Eichinger L."/>
            <person name="Gallinger C."/>
            <person name="Pawlowski J."/>
            <person name="Sierra R."/>
            <person name="Euteneuer U."/>
            <person name="Pillet L."/>
            <person name="Moustafa A."/>
            <person name="Platzer M."/>
            <person name="Groth M."/>
            <person name="Szafranski K."/>
            <person name="Schliwa M."/>
        </authorList>
    </citation>
    <scope>NUCLEOTIDE SEQUENCE [LARGE SCALE GENOMIC DNA]</scope>
</reference>
<evidence type="ECO:0000313" key="8">
    <source>
        <dbReference type="Proteomes" id="UP000023152"/>
    </source>
</evidence>
<organism evidence="7 8">
    <name type="scientific">Reticulomyxa filosa</name>
    <dbReference type="NCBI Taxonomy" id="46433"/>
    <lineage>
        <taxon>Eukaryota</taxon>
        <taxon>Sar</taxon>
        <taxon>Rhizaria</taxon>
        <taxon>Retaria</taxon>
        <taxon>Foraminifera</taxon>
        <taxon>Monothalamids</taxon>
        <taxon>Reticulomyxidae</taxon>
        <taxon>Reticulomyxa</taxon>
    </lineage>
</organism>
<dbReference type="InterPro" id="IPR037185">
    <property type="entry name" value="EmrE-like"/>
</dbReference>
<dbReference type="OrthoDB" id="1601at2759"/>
<dbReference type="PANTHER" id="PTHR10778">
    <property type="entry name" value="SOLUTE CARRIER FAMILY 35 MEMBER B"/>
    <property type="match status" value="1"/>
</dbReference>
<dbReference type="GO" id="GO:0046964">
    <property type="term" value="F:3'-phosphoadenosine 5'-phosphosulfate transmembrane transporter activity"/>
    <property type="evidence" value="ECO:0007669"/>
    <property type="project" value="TreeGrafter"/>
</dbReference>
<evidence type="ECO:0000256" key="5">
    <source>
        <dbReference type="ARBA" id="ARBA00023136"/>
    </source>
</evidence>
<dbReference type="EMBL" id="ASPP01006166">
    <property type="protein sequence ID" value="ETO29232.1"/>
    <property type="molecule type" value="Genomic_DNA"/>
</dbReference>
<comment type="subcellular location">
    <subcellularLocation>
        <location evidence="1">Membrane</location>
        <topology evidence="1">Multi-pass membrane protein</topology>
    </subcellularLocation>
</comment>
<feature type="transmembrane region" description="Helical" evidence="6">
    <location>
        <begin position="131"/>
        <end position="151"/>
    </location>
</feature>
<name>X6NVC2_RETFI</name>
<evidence type="ECO:0000256" key="2">
    <source>
        <dbReference type="ARBA" id="ARBA00022448"/>
    </source>
</evidence>
<dbReference type="InterPro" id="IPR013657">
    <property type="entry name" value="SCL35B1-4/HUT1"/>
</dbReference>
<evidence type="ECO:0000256" key="3">
    <source>
        <dbReference type="ARBA" id="ARBA00022692"/>
    </source>
</evidence>
<dbReference type="PANTHER" id="PTHR10778:SF8">
    <property type="entry name" value="ADENOSINE 3'-PHOSPHO 5'-PHOSPHOSULFATE TRANSPORTER 2"/>
    <property type="match status" value="1"/>
</dbReference>
<keyword evidence="4 6" id="KW-1133">Transmembrane helix</keyword>
<comment type="caution">
    <text evidence="7">The sequence shown here is derived from an EMBL/GenBank/DDBJ whole genome shotgun (WGS) entry which is preliminary data.</text>
</comment>
<dbReference type="Pfam" id="PF08449">
    <property type="entry name" value="UAA"/>
    <property type="match status" value="1"/>
</dbReference>
<gene>
    <name evidence="7" type="ORF">RFI_07891</name>
</gene>
<evidence type="ECO:0000256" key="6">
    <source>
        <dbReference type="SAM" id="Phobius"/>
    </source>
</evidence>
<evidence type="ECO:0000256" key="1">
    <source>
        <dbReference type="ARBA" id="ARBA00004141"/>
    </source>
</evidence>
<keyword evidence="8" id="KW-1185">Reference proteome</keyword>
<evidence type="ECO:0000256" key="4">
    <source>
        <dbReference type="ARBA" id="ARBA00022989"/>
    </source>
</evidence>